<evidence type="ECO:0000313" key="2">
    <source>
        <dbReference type="EMBL" id="KAF4614210.1"/>
    </source>
</evidence>
<dbReference type="Proteomes" id="UP000521872">
    <property type="component" value="Unassembled WGS sequence"/>
</dbReference>
<gene>
    <name evidence="2" type="ORF">D9613_007980</name>
</gene>
<organism evidence="2 3">
    <name type="scientific">Agrocybe pediades</name>
    <dbReference type="NCBI Taxonomy" id="84607"/>
    <lineage>
        <taxon>Eukaryota</taxon>
        <taxon>Fungi</taxon>
        <taxon>Dikarya</taxon>
        <taxon>Basidiomycota</taxon>
        <taxon>Agaricomycotina</taxon>
        <taxon>Agaricomycetes</taxon>
        <taxon>Agaricomycetidae</taxon>
        <taxon>Agaricales</taxon>
        <taxon>Agaricineae</taxon>
        <taxon>Strophariaceae</taxon>
        <taxon>Agrocybe</taxon>
    </lineage>
</organism>
<sequence length="420" mass="47540">MCKAPALKITLSLKLPVELICLIIEAVQDTPTLLSLTLTCRGLLSHSQRHLYSSFKKRSTSAICCFINTVAINPTKASYVHRLDFDVDPDPQNTNWPAVASFVEKFPIALKNMTNLTSLYFNFTGVHNFLVASPTYTQCNKQVLEIMASCDFKLKNFCLDNAKNDYIALYPYLITQPDLERLSLYTSPLALPSYPGMSFSHLRLLKASTSKLMDILPLTRQLEMLVWRVAPCGLDINLRLLTQDTRPSKEKIESISEELSRIRYLSYGNQCVYLEWPSGASGMYSGFSLIAGHLKNLECLELFHFNVEKDMHELKNRTSPHLCMLLLHSIPNQRPQSSQASNDGPRGPATQIMSQYPHIRFVAEAGYNFDTDLWLCSGTASLTGVYRVYDCKSSRPDEPTIHTIPNSELMHHHIFELLPH</sequence>
<keyword evidence="1" id="KW-0732">Signal</keyword>
<feature type="chain" id="PRO_5034804056" description="F-box domain-containing protein" evidence="1">
    <location>
        <begin position="22"/>
        <end position="420"/>
    </location>
</feature>
<evidence type="ECO:0000256" key="1">
    <source>
        <dbReference type="SAM" id="SignalP"/>
    </source>
</evidence>
<protein>
    <recommendedName>
        <fullName evidence="4">F-box domain-containing protein</fullName>
    </recommendedName>
</protein>
<dbReference type="EMBL" id="JAACJL010000045">
    <property type="protein sequence ID" value="KAF4614210.1"/>
    <property type="molecule type" value="Genomic_DNA"/>
</dbReference>
<accession>A0A8H4QN46</accession>
<reference evidence="2 3" key="1">
    <citation type="submission" date="2019-12" db="EMBL/GenBank/DDBJ databases">
        <authorList>
            <person name="Floudas D."/>
            <person name="Bentzer J."/>
            <person name="Ahren D."/>
            <person name="Johansson T."/>
            <person name="Persson P."/>
            <person name="Tunlid A."/>
        </authorList>
    </citation>
    <scope>NUCLEOTIDE SEQUENCE [LARGE SCALE GENOMIC DNA]</scope>
    <source>
        <strain evidence="2 3">CBS 102.39</strain>
    </source>
</reference>
<keyword evidence="3" id="KW-1185">Reference proteome</keyword>
<feature type="signal peptide" evidence="1">
    <location>
        <begin position="1"/>
        <end position="21"/>
    </location>
</feature>
<name>A0A8H4QN46_9AGAR</name>
<evidence type="ECO:0000313" key="3">
    <source>
        <dbReference type="Proteomes" id="UP000521872"/>
    </source>
</evidence>
<evidence type="ECO:0008006" key="4">
    <source>
        <dbReference type="Google" id="ProtNLM"/>
    </source>
</evidence>
<comment type="caution">
    <text evidence="2">The sequence shown here is derived from an EMBL/GenBank/DDBJ whole genome shotgun (WGS) entry which is preliminary data.</text>
</comment>
<dbReference type="AlphaFoldDB" id="A0A8H4QN46"/>
<proteinExistence type="predicted"/>